<dbReference type="VEuPathDB" id="AmoebaDB:NfTy_020270"/>
<dbReference type="RefSeq" id="XP_044567052.1">
    <property type="nucleotide sequence ID" value="XM_044701658.1"/>
</dbReference>
<evidence type="ECO:0000313" key="3">
    <source>
        <dbReference type="Proteomes" id="UP000444721"/>
    </source>
</evidence>
<dbReference type="VEuPathDB" id="AmoebaDB:FDP41_011269"/>
<protein>
    <submittedName>
        <fullName evidence="2">Uncharacterized protein</fullName>
    </submittedName>
</protein>
<feature type="compositionally biased region" description="Basic and acidic residues" evidence="1">
    <location>
        <begin position="32"/>
        <end position="42"/>
    </location>
</feature>
<dbReference type="GeneID" id="68118484"/>
<feature type="region of interest" description="Disordered" evidence="1">
    <location>
        <begin position="1"/>
        <end position="83"/>
    </location>
</feature>
<name>A0A6A5CAP0_NAEFO</name>
<reference evidence="2 3" key="1">
    <citation type="journal article" date="2019" name="Sci. Rep.">
        <title>Nanopore sequencing improves the draft genome of the human pathogenic amoeba Naegleria fowleri.</title>
        <authorList>
            <person name="Liechti N."/>
            <person name="Schurch N."/>
            <person name="Bruggmann R."/>
            <person name="Wittwer M."/>
        </authorList>
    </citation>
    <scope>NUCLEOTIDE SEQUENCE [LARGE SCALE GENOMIC DNA]</scope>
    <source>
        <strain evidence="2 3">ATCC 30894</strain>
    </source>
</reference>
<feature type="region of interest" description="Disordered" evidence="1">
    <location>
        <begin position="263"/>
        <end position="300"/>
    </location>
</feature>
<organism evidence="2 3">
    <name type="scientific">Naegleria fowleri</name>
    <name type="common">Brain eating amoeba</name>
    <dbReference type="NCBI Taxonomy" id="5763"/>
    <lineage>
        <taxon>Eukaryota</taxon>
        <taxon>Discoba</taxon>
        <taxon>Heterolobosea</taxon>
        <taxon>Tetramitia</taxon>
        <taxon>Eutetramitia</taxon>
        <taxon>Vahlkampfiidae</taxon>
        <taxon>Naegleria</taxon>
    </lineage>
</organism>
<feature type="compositionally biased region" description="Polar residues" evidence="1">
    <location>
        <begin position="50"/>
        <end position="61"/>
    </location>
</feature>
<dbReference type="VEuPathDB" id="AmoebaDB:NF0094930"/>
<evidence type="ECO:0000256" key="1">
    <source>
        <dbReference type="SAM" id="MobiDB-lite"/>
    </source>
</evidence>
<feature type="compositionally biased region" description="Basic and acidic residues" evidence="1">
    <location>
        <begin position="8"/>
        <end position="18"/>
    </location>
</feature>
<comment type="caution">
    <text evidence="2">The sequence shown here is derived from an EMBL/GenBank/DDBJ whole genome shotgun (WGS) entry which is preliminary data.</text>
</comment>
<gene>
    <name evidence="2" type="ORF">FDP41_011269</name>
</gene>
<dbReference type="Proteomes" id="UP000444721">
    <property type="component" value="Unassembled WGS sequence"/>
</dbReference>
<dbReference type="AlphaFoldDB" id="A0A6A5CAP0"/>
<feature type="compositionally biased region" description="Polar residues" evidence="1">
    <location>
        <begin position="263"/>
        <end position="275"/>
    </location>
</feature>
<feature type="compositionally biased region" description="Polar residues" evidence="1">
    <location>
        <begin position="71"/>
        <end position="83"/>
    </location>
</feature>
<dbReference type="OrthoDB" id="10495533at2759"/>
<accession>A0A6A5CAP0</accession>
<sequence>MKPSSSSLEKRKAFENDKPFLPLTQSSSLQPQHDHSSKDSKHAQPHHHSSIMNVPSTTHVQVDTERPPLDTSPSLNLLPSNKTSLFPSDPSTSLIVSPHVFTPNLSLLSSPPFSFSNSDESSWLPSVTQLLDERLDLNAFSSTTTSILDQGEAFVQLLERRGIDSPNKVNLNGPLRKTTRLVVPFPTLSSTSTTSNMCQALPNLYSNIADSSQRFIPMNLTSQVFFTRLNLLDQHHPTNAQSGCSSYPSMNYVDTHRKHLRASNQTCNQSNTNRPRVTPQRCLTPEQNRPSSPPSVKKQYRKVKREMTSSKTIVHSAFSSPRGITKTSSRNESRRILVNRVAQLFQHQDEEDAL</sequence>
<dbReference type="EMBL" id="VFQX01000009">
    <property type="protein sequence ID" value="KAF0982339.1"/>
    <property type="molecule type" value="Genomic_DNA"/>
</dbReference>
<keyword evidence="3" id="KW-1185">Reference proteome</keyword>
<evidence type="ECO:0000313" key="2">
    <source>
        <dbReference type="EMBL" id="KAF0982339.1"/>
    </source>
</evidence>
<proteinExistence type="predicted"/>